<dbReference type="Proteomes" id="UP001424441">
    <property type="component" value="Unassembled WGS sequence"/>
</dbReference>
<dbReference type="PANTHER" id="PTHR30451">
    <property type="entry name" value="OUTER MEMBRANE USHER PROTEIN"/>
    <property type="match status" value="1"/>
</dbReference>
<dbReference type="Gene3D" id="2.60.40.2070">
    <property type="match status" value="1"/>
</dbReference>
<dbReference type="PANTHER" id="PTHR30451:SF5">
    <property type="entry name" value="SLR0019 PROTEIN"/>
    <property type="match status" value="1"/>
</dbReference>
<dbReference type="Gene3D" id="2.60.40.3110">
    <property type="match status" value="1"/>
</dbReference>
<proteinExistence type="predicted"/>
<keyword evidence="3" id="KW-1185">Reference proteome</keyword>
<feature type="domain" description="PapC-like C-terminal" evidence="1">
    <location>
        <begin position="729"/>
        <end position="789"/>
    </location>
</feature>
<dbReference type="InterPro" id="IPR000015">
    <property type="entry name" value="Fimb_usher"/>
</dbReference>
<organism evidence="2 3">
    <name type="scientific">Paenochrobactrum glaciei</name>
    <dbReference type="NCBI Taxonomy" id="486407"/>
    <lineage>
        <taxon>Bacteria</taxon>
        <taxon>Pseudomonadati</taxon>
        <taxon>Pseudomonadota</taxon>
        <taxon>Alphaproteobacteria</taxon>
        <taxon>Hyphomicrobiales</taxon>
        <taxon>Brucellaceae</taxon>
        <taxon>Paenochrobactrum</taxon>
    </lineage>
</organism>
<accession>A0ABN1GHT8</accession>
<dbReference type="InterPro" id="IPR025949">
    <property type="entry name" value="PapC-like_C"/>
</dbReference>
<name>A0ABN1GHT8_9HYPH</name>
<dbReference type="Gene3D" id="2.60.40.2610">
    <property type="entry name" value="Outer membrane usher protein FimD, plug domain"/>
    <property type="match status" value="1"/>
</dbReference>
<reference evidence="2 3" key="1">
    <citation type="journal article" date="2019" name="Int. J. Syst. Evol. Microbiol.">
        <title>The Global Catalogue of Microorganisms (GCM) 10K type strain sequencing project: providing services to taxonomists for standard genome sequencing and annotation.</title>
        <authorList>
            <consortium name="The Broad Institute Genomics Platform"/>
            <consortium name="The Broad Institute Genome Sequencing Center for Infectious Disease"/>
            <person name="Wu L."/>
            <person name="Ma J."/>
        </authorList>
    </citation>
    <scope>NUCLEOTIDE SEQUENCE [LARGE SCALE GENOMIC DNA]</scope>
    <source>
        <strain evidence="2 3">JCM 15115</strain>
    </source>
</reference>
<gene>
    <name evidence="2" type="ORF">GCM10008943_29230</name>
</gene>
<comment type="caution">
    <text evidence="2">The sequence shown here is derived from an EMBL/GenBank/DDBJ whole genome shotgun (WGS) entry which is preliminary data.</text>
</comment>
<evidence type="ECO:0000313" key="2">
    <source>
        <dbReference type="EMBL" id="GAA0611865.1"/>
    </source>
</evidence>
<dbReference type="Pfam" id="PF00577">
    <property type="entry name" value="Usher"/>
    <property type="match status" value="1"/>
</dbReference>
<dbReference type="EMBL" id="BAAADE010000008">
    <property type="protein sequence ID" value="GAA0611865.1"/>
    <property type="molecule type" value="Genomic_DNA"/>
</dbReference>
<evidence type="ECO:0000313" key="3">
    <source>
        <dbReference type="Proteomes" id="UP001424441"/>
    </source>
</evidence>
<dbReference type="RefSeq" id="WP_343807045.1">
    <property type="nucleotide sequence ID" value="NZ_BAAADE010000008.1"/>
</dbReference>
<dbReference type="InterPro" id="IPR043142">
    <property type="entry name" value="PapC-like_C_sf"/>
</dbReference>
<sequence>MRLKQLRWYLEVKDQAFPLFGCLLVAGTQIAQAQEQTTTIPLIHDLILEVVMNEHPTGILAAFKREPNGKIQAKPAELQLAGLKPDNRLTNKDGFINLDNLSGVSWRYDEEGQRILFQAVDAARIPNKIEIGLRREKPDFSNLHVSPAFILNYTIHGATGWGTSSHKNFSGSFDARFVSSLGVLSTTALGRFNPDVHEKNTLGRDITRLDSAWRYTDPEHAIIYQLGDGVSGGLGWTSSWRFGGVQIRRNFSLRQDLVTAPVPSLAGTASVPSTLDLYLNNIKVYSGDVPAGPFDFSGLPFMNKGDASIVLRDALGREIRTQHRYFYNSDMLSKGVLDFSAELGFPRLRYGDSSFDYANDPAGSFSLRYGLSNQLTLEGHAEAIRGLWNGGIGLATSLGGFGAVSAAFAGSHYSQHGKVENGGRLSLDYSTAYKNVSFYANYSQSFGQYNTIGLVVDREQGDKAPLSARANSVLSVGVAFPLVFDPSYLNINYSRVRGETEADNASLLNLGWSRTIFDRISLYVSGYADLQKHHNFGVFAGVSIPMGKSNMNASVSASKDNIDTVLSKSAYWGEAPLSWTLRDRESFNGQSSRSAAINYRSHVGSLSASVDQAGGEGRVTATMDGALIIAGGGIFFVNRVSDAFAIVKGGGADMPVLLNGRQVATTNQSGHAFVPDLQSYQNNTLTIDPTNLAADLQPEETQAIVMPAYSSGVTVDFGAHKINGATVILHDAAGNVLPLGSEVIQDDSQKTSVMGYDGRVWLTDLNSQNSLTITMPDGLGSCHANFSYQEKSGGLPEIDGVTCL</sequence>
<evidence type="ECO:0000259" key="1">
    <source>
        <dbReference type="Pfam" id="PF13953"/>
    </source>
</evidence>
<protein>
    <submittedName>
        <fullName evidence="2">Fimbrial biogenesis outer membrane usher protein</fullName>
    </submittedName>
</protein>
<dbReference type="Pfam" id="PF13953">
    <property type="entry name" value="PapC_C"/>
    <property type="match status" value="1"/>
</dbReference>
<dbReference type="InterPro" id="IPR042186">
    <property type="entry name" value="FimD_plug_dom"/>
</dbReference>